<evidence type="ECO:0000256" key="5">
    <source>
        <dbReference type="SAM" id="SignalP"/>
    </source>
</evidence>
<dbReference type="eggNOG" id="KOG4296">
    <property type="taxonomic scope" value="Eukaryota"/>
</dbReference>
<dbReference type="InterPro" id="IPR037277">
    <property type="entry name" value="Granulin_sf"/>
</dbReference>
<dbReference type="SMART" id="SM00277">
    <property type="entry name" value="GRAN"/>
    <property type="match status" value="3"/>
</dbReference>
<dbReference type="OrthoDB" id="8184319at2759"/>
<feature type="signal peptide" evidence="5">
    <location>
        <begin position="1"/>
        <end position="33"/>
    </location>
</feature>
<organism evidence="7 8">
    <name type="scientific">Zootermopsis nevadensis</name>
    <name type="common">Dampwood termite</name>
    <dbReference type="NCBI Taxonomy" id="136037"/>
    <lineage>
        <taxon>Eukaryota</taxon>
        <taxon>Metazoa</taxon>
        <taxon>Ecdysozoa</taxon>
        <taxon>Arthropoda</taxon>
        <taxon>Hexapoda</taxon>
        <taxon>Insecta</taxon>
        <taxon>Pterygota</taxon>
        <taxon>Neoptera</taxon>
        <taxon>Polyneoptera</taxon>
        <taxon>Dictyoptera</taxon>
        <taxon>Blattodea</taxon>
        <taxon>Blattoidea</taxon>
        <taxon>Termitoidae</taxon>
        <taxon>Termopsidae</taxon>
        <taxon>Zootermopsis</taxon>
    </lineage>
</organism>
<protein>
    <submittedName>
        <fullName evidence="7">Granulin</fullName>
    </submittedName>
</protein>
<dbReference type="Proteomes" id="UP000027135">
    <property type="component" value="Unassembled WGS sequence"/>
</dbReference>
<feature type="domain" description="Granulins" evidence="6">
    <location>
        <begin position="232"/>
        <end position="245"/>
    </location>
</feature>
<keyword evidence="3" id="KW-0964">Secreted</keyword>
<feature type="domain" description="Granulins" evidence="6">
    <location>
        <begin position="68"/>
        <end position="81"/>
    </location>
</feature>
<dbReference type="InterPro" id="IPR000118">
    <property type="entry name" value="Granulin"/>
</dbReference>
<name>A0A067QYV9_ZOONE</name>
<evidence type="ECO:0000256" key="3">
    <source>
        <dbReference type="ARBA" id="ARBA00022525"/>
    </source>
</evidence>
<gene>
    <name evidence="7" type="ORF">L798_10597</name>
</gene>
<keyword evidence="5" id="KW-0732">Signal</keyword>
<dbReference type="GO" id="GO:0005576">
    <property type="term" value="C:extracellular region"/>
    <property type="evidence" value="ECO:0007669"/>
    <property type="project" value="UniProtKB-SubCell"/>
</dbReference>
<dbReference type="InterPro" id="IPR039036">
    <property type="entry name" value="Granulin_fam"/>
</dbReference>
<dbReference type="PANTHER" id="PTHR12274">
    <property type="entry name" value="GRANULIN"/>
    <property type="match status" value="1"/>
</dbReference>
<proteinExistence type="inferred from homology"/>
<evidence type="ECO:0000313" key="7">
    <source>
        <dbReference type="EMBL" id="KDR15531.1"/>
    </source>
</evidence>
<keyword evidence="4" id="KW-1015">Disulfide bond</keyword>
<dbReference type="Gene3D" id="2.10.25.160">
    <property type="entry name" value="Granulin"/>
    <property type="match status" value="3"/>
</dbReference>
<accession>A0A067QYV9</accession>
<dbReference type="PANTHER" id="PTHR12274:SF3">
    <property type="entry name" value="PROGRANULIN"/>
    <property type="match status" value="1"/>
</dbReference>
<dbReference type="AlphaFoldDB" id="A0A067QYV9"/>
<comment type="similarity">
    <text evidence="2">Belongs to the granulin family.</text>
</comment>
<sequence>MKLICFISLNAHKVRKGMWFTVVLALSIHLIAAELCPEGRKTCAQGMTCCELPSGEHGCCPYDNATCCPDGVHCCPHGHNCLTGRCGDGHRNVDTELSKLMVDYQEPSNELDIKSQQTPNASLMVSGIVCPDGQQCGNADTCCEISPNLYGCCPFHNGVCCQHSRTCCPSQYSCLPAGWCEKEMPDNTQEPIKQLPVNTICPGGHQICPTGQTCCPHYASWGCCPFLAATCCSDQLHCCPHDFRCDVRGYCTKVSDEN</sequence>
<dbReference type="Pfam" id="PF00396">
    <property type="entry name" value="Granulin"/>
    <property type="match status" value="3"/>
</dbReference>
<evidence type="ECO:0000256" key="4">
    <source>
        <dbReference type="ARBA" id="ARBA00023157"/>
    </source>
</evidence>
<dbReference type="PROSITE" id="PS00799">
    <property type="entry name" value="GRANULINS"/>
    <property type="match status" value="2"/>
</dbReference>
<feature type="chain" id="PRO_5001644566" evidence="5">
    <location>
        <begin position="34"/>
        <end position="258"/>
    </location>
</feature>
<evidence type="ECO:0000259" key="6">
    <source>
        <dbReference type="PROSITE" id="PS00799"/>
    </source>
</evidence>
<dbReference type="EMBL" id="KK852822">
    <property type="protein sequence ID" value="KDR15531.1"/>
    <property type="molecule type" value="Genomic_DNA"/>
</dbReference>
<dbReference type="InParanoid" id="A0A067QYV9"/>
<reference evidence="7 8" key="1">
    <citation type="journal article" date="2014" name="Nat. Commun.">
        <title>Molecular traces of alternative social organization in a termite genome.</title>
        <authorList>
            <person name="Terrapon N."/>
            <person name="Li C."/>
            <person name="Robertson H.M."/>
            <person name="Ji L."/>
            <person name="Meng X."/>
            <person name="Booth W."/>
            <person name="Chen Z."/>
            <person name="Childers C.P."/>
            <person name="Glastad K.M."/>
            <person name="Gokhale K."/>
            <person name="Gowin J."/>
            <person name="Gronenberg W."/>
            <person name="Hermansen R.A."/>
            <person name="Hu H."/>
            <person name="Hunt B.G."/>
            <person name="Huylmans A.K."/>
            <person name="Khalil S.M."/>
            <person name="Mitchell R.D."/>
            <person name="Munoz-Torres M.C."/>
            <person name="Mustard J.A."/>
            <person name="Pan H."/>
            <person name="Reese J.T."/>
            <person name="Scharf M.E."/>
            <person name="Sun F."/>
            <person name="Vogel H."/>
            <person name="Xiao J."/>
            <person name="Yang W."/>
            <person name="Yang Z."/>
            <person name="Yang Z."/>
            <person name="Zhou J."/>
            <person name="Zhu J."/>
            <person name="Brent C.S."/>
            <person name="Elsik C.G."/>
            <person name="Goodisman M.A."/>
            <person name="Liberles D.A."/>
            <person name="Roe R.M."/>
            <person name="Vargo E.L."/>
            <person name="Vilcinskas A."/>
            <person name="Wang J."/>
            <person name="Bornberg-Bauer E."/>
            <person name="Korb J."/>
            <person name="Zhang G."/>
            <person name="Liebig J."/>
        </authorList>
    </citation>
    <scope>NUCLEOTIDE SEQUENCE [LARGE SCALE GENOMIC DNA]</scope>
    <source>
        <tissue evidence="7">Whole organism</tissue>
    </source>
</reference>
<dbReference type="SUPFAM" id="SSF57277">
    <property type="entry name" value="Granulin repeat"/>
    <property type="match status" value="1"/>
</dbReference>
<keyword evidence="8" id="KW-1185">Reference proteome</keyword>
<dbReference type="STRING" id="136037.A0A067QYV9"/>
<evidence type="ECO:0000313" key="8">
    <source>
        <dbReference type="Proteomes" id="UP000027135"/>
    </source>
</evidence>
<dbReference type="OMA" id="VIRCDSK"/>
<evidence type="ECO:0000256" key="2">
    <source>
        <dbReference type="ARBA" id="ARBA00010093"/>
    </source>
</evidence>
<comment type="subcellular location">
    <subcellularLocation>
        <location evidence="1">Secreted</location>
    </subcellularLocation>
</comment>
<evidence type="ECO:0000256" key="1">
    <source>
        <dbReference type="ARBA" id="ARBA00004613"/>
    </source>
</evidence>